<accession>A0ABU7JLW3</accession>
<feature type="transmembrane region" description="Helical" evidence="1">
    <location>
        <begin position="109"/>
        <end position="129"/>
    </location>
</feature>
<feature type="transmembrane region" description="Helical" evidence="1">
    <location>
        <begin position="20"/>
        <end position="43"/>
    </location>
</feature>
<keyword evidence="1" id="KW-0472">Membrane</keyword>
<evidence type="ECO:0000313" key="2">
    <source>
        <dbReference type="EMBL" id="MEE2031025.1"/>
    </source>
</evidence>
<feature type="transmembrane region" description="Helical" evidence="1">
    <location>
        <begin position="220"/>
        <end position="240"/>
    </location>
</feature>
<sequence length="315" mass="31694">MLVLGSVRYLVPAEASADTVTAVGLVISVTTGVLLGAATAGAWSAATDRWALPAGAWAAFLVAPVVGSQVPVAWMRWPVPQWLFAVALVALVAAMSTTRPGARAQRIDGRALIVAVVAACVLTAGYVLLGDLVRSESAAGAVRMWLVAAAALVATVIGAEVTARFLPLADDRFPIAVTGVVAAAYPLAVELRAATVWVLLVAPAAAVAGVLLARRLPYPGAGLAVAFVTSTVAVLWPATFADHIPLPVRVALVAVGTGLALGASLPGTATTAALGMSLLAPAAAVSGAVWALPADPRWVVTALAVTAAACAWQLR</sequence>
<feature type="transmembrane region" description="Helical" evidence="1">
    <location>
        <begin position="195"/>
        <end position="213"/>
    </location>
</feature>
<keyword evidence="1" id="KW-0812">Transmembrane</keyword>
<feature type="transmembrane region" description="Helical" evidence="1">
    <location>
        <begin position="272"/>
        <end position="292"/>
    </location>
</feature>
<feature type="transmembrane region" description="Helical" evidence="1">
    <location>
        <begin position="173"/>
        <end position="189"/>
    </location>
</feature>
<dbReference type="RefSeq" id="WP_330150443.1">
    <property type="nucleotide sequence ID" value="NZ_JAUZMZ010000007.1"/>
</dbReference>
<feature type="transmembrane region" description="Helical" evidence="1">
    <location>
        <begin position="246"/>
        <end position="265"/>
    </location>
</feature>
<feature type="transmembrane region" description="Helical" evidence="1">
    <location>
        <begin position="141"/>
        <end position="161"/>
    </location>
</feature>
<evidence type="ECO:0000256" key="1">
    <source>
        <dbReference type="SAM" id="Phobius"/>
    </source>
</evidence>
<dbReference type="Proteomes" id="UP001331936">
    <property type="component" value="Unassembled WGS sequence"/>
</dbReference>
<keyword evidence="1" id="KW-1133">Transmembrane helix</keyword>
<comment type="caution">
    <text evidence="2">The sequence shown here is derived from an EMBL/GenBank/DDBJ whole genome shotgun (WGS) entry which is preliminary data.</text>
</comment>
<gene>
    <name evidence="2" type="ORF">Q8814_02650</name>
</gene>
<organism evidence="2 3">
    <name type="scientific">Rhodococcus chondri</name>
    <dbReference type="NCBI Taxonomy" id="3065941"/>
    <lineage>
        <taxon>Bacteria</taxon>
        <taxon>Bacillati</taxon>
        <taxon>Actinomycetota</taxon>
        <taxon>Actinomycetes</taxon>
        <taxon>Mycobacteriales</taxon>
        <taxon>Nocardiaceae</taxon>
        <taxon>Rhodococcus</taxon>
    </lineage>
</organism>
<evidence type="ECO:0000313" key="3">
    <source>
        <dbReference type="Proteomes" id="UP001331936"/>
    </source>
</evidence>
<dbReference type="EMBL" id="JAUZMZ010000007">
    <property type="protein sequence ID" value="MEE2031025.1"/>
    <property type="molecule type" value="Genomic_DNA"/>
</dbReference>
<protein>
    <recommendedName>
        <fullName evidence="4">Integral membrane protein</fullName>
    </recommendedName>
</protein>
<reference evidence="2 3" key="1">
    <citation type="submission" date="2023-08" db="EMBL/GenBank/DDBJ databases">
        <authorList>
            <person name="Girao M."/>
            <person name="Carvalho M.F."/>
        </authorList>
    </citation>
    <scope>NUCLEOTIDE SEQUENCE [LARGE SCALE GENOMIC DNA]</scope>
    <source>
        <strain evidence="2 3">CC-R104</strain>
    </source>
</reference>
<feature type="transmembrane region" description="Helical" evidence="1">
    <location>
        <begin position="50"/>
        <end position="67"/>
    </location>
</feature>
<proteinExistence type="predicted"/>
<evidence type="ECO:0008006" key="4">
    <source>
        <dbReference type="Google" id="ProtNLM"/>
    </source>
</evidence>
<keyword evidence="3" id="KW-1185">Reference proteome</keyword>
<name>A0ABU7JLW3_9NOCA</name>
<feature type="transmembrane region" description="Helical" evidence="1">
    <location>
        <begin position="79"/>
        <end position="97"/>
    </location>
</feature>